<sequence length="110" mass="12641">MQYILPIHPHSSKKQEDWATHFLPLSDKSHAWQPSPPPFVTQLPATRAKIRLPQCLLYGSVSSFSRRIVNLTAVGGEEECSLESPLSPMYSHHHRRRSSLYKLRWGHGTR</sequence>
<evidence type="ECO:0000313" key="1">
    <source>
        <dbReference type="EMBL" id="MPC23601.1"/>
    </source>
</evidence>
<proteinExistence type="predicted"/>
<comment type="caution">
    <text evidence="1">The sequence shown here is derived from an EMBL/GenBank/DDBJ whole genome shotgun (WGS) entry which is preliminary data.</text>
</comment>
<reference evidence="1 2" key="1">
    <citation type="submission" date="2019-05" db="EMBL/GenBank/DDBJ databases">
        <title>Another draft genome of Portunus trituberculatus and its Hox gene families provides insights of decapod evolution.</title>
        <authorList>
            <person name="Jeong J.-H."/>
            <person name="Song I."/>
            <person name="Kim S."/>
            <person name="Choi T."/>
            <person name="Kim D."/>
            <person name="Ryu S."/>
            <person name="Kim W."/>
        </authorList>
    </citation>
    <scope>NUCLEOTIDE SEQUENCE [LARGE SCALE GENOMIC DNA]</scope>
    <source>
        <tissue evidence="1">Muscle</tissue>
    </source>
</reference>
<dbReference type="Proteomes" id="UP000324222">
    <property type="component" value="Unassembled WGS sequence"/>
</dbReference>
<gene>
    <name evidence="1" type="ORF">E2C01_016658</name>
</gene>
<dbReference type="EMBL" id="VSRR010001228">
    <property type="protein sequence ID" value="MPC23601.1"/>
    <property type="molecule type" value="Genomic_DNA"/>
</dbReference>
<accession>A0A5B7DPM3</accession>
<protein>
    <submittedName>
        <fullName evidence="1">Uncharacterized protein</fullName>
    </submittedName>
</protein>
<name>A0A5B7DPM3_PORTR</name>
<organism evidence="1 2">
    <name type="scientific">Portunus trituberculatus</name>
    <name type="common">Swimming crab</name>
    <name type="synonym">Neptunus trituberculatus</name>
    <dbReference type="NCBI Taxonomy" id="210409"/>
    <lineage>
        <taxon>Eukaryota</taxon>
        <taxon>Metazoa</taxon>
        <taxon>Ecdysozoa</taxon>
        <taxon>Arthropoda</taxon>
        <taxon>Crustacea</taxon>
        <taxon>Multicrustacea</taxon>
        <taxon>Malacostraca</taxon>
        <taxon>Eumalacostraca</taxon>
        <taxon>Eucarida</taxon>
        <taxon>Decapoda</taxon>
        <taxon>Pleocyemata</taxon>
        <taxon>Brachyura</taxon>
        <taxon>Eubrachyura</taxon>
        <taxon>Portunoidea</taxon>
        <taxon>Portunidae</taxon>
        <taxon>Portuninae</taxon>
        <taxon>Portunus</taxon>
    </lineage>
</organism>
<dbReference type="AlphaFoldDB" id="A0A5B7DPM3"/>
<keyword evidence="2" id="KW-1185">Reference proteome</keyword>
<evidence type="ECO:0000313" key="2">
    <source>
        <dbReference type="Proteomes" id="UP000324222"/>
    </source>
</evidence>